<dbReference type="Pfam" id="PF05705">
    <property type="entry name" value="DUF829"/>
    <property type="match status" value="1"/>
</dbReference>
<evidence type="ECO:0000256" key="6">
    <source>
        <dbReference type="ARBA" id="ARBA00037847"/>
    </source>
</evidence>
<dbReference type="PANTHER" id="PTHR12265">
    <property type="entry name" value="TRANSMEMBRANE PROTEIN 53"/>
    <property type="match status" value="1"/>
</dbReference>
<evidence type="ECO:0000256" key="4">
    <source>
        <dbReference type="ARBA" id="ARBA00023136"/>
    </source>
</evidence>
<keyword evidence="2" id="KW-0812">Transmembrane</keyword>
<keyword evidence="3" id="KW-1133">Transmembrane helix</keyword>
<dbReference type="PANTHER" id="PTHR12265:SF30">
    <property type="entry name" value="TRANSMEMBRANE PROTEIN 53"/>
    <property type="match status" value="1"/>
</dbReference>
<keyword evidence="5" id="KW-0539">Nucleus</keyword>
<sequence>MGYIRSRSYVITLSETCESRRGPLVFVFGWAGSKDSHIAKYSKIYEDNGLTTIRYVTPIRWLEGGVPGPDLSRPLLTAFEELQAAEREIIFHLFSMNGCIMFSSLWQALEQTPNGSKIKNQLKGIVFDSCPSHVTPWATANAVVQVKAPEEPQVAQSLRSTVLFGALFIKHVSNYIQSFWQPKVYEQNTLYYR</sequence>
<evidence type="ECO:0000313" key="8">
    <source>
        <dbReference type="WBParaSite" id="PSAMB.scaffold16932size1230.g37081.t1"/>
    </source>
</evidence>
<protein>
    <submittedName>
        <fullName evidence="8">Transmembrane protein 53</fullName>
    </submittedName>
</protein>
<evidence type="ECO:0000313" key="7">
    <source>
        <dbReference type="Proteomes" id="UP000887566"/>
    </source>
</evidence>
<organism evidence="7 8">
    <name type="scientific">Plectus sambesii</name>
    <dbReference type="NCBI Taxonomy" id="2011161"/>
    <lineage>
        <taxon>Eukaryota</taxon>
        <taxon>Metazoa</taxon>
        <taxon>Ecdysozoa</taxon>
        <taxon>Nematoda</taxon>
        <taxon>Chromadorea</taxon>
        <taxon>Plectida</taxon>
        <taxon>Plectina</taxon>
        <taxon>Plectoidea</taxon>
        <taxon>Plectidae</taxon>
        <taxon>Plectus</taxon>
    </lineage>
</organism>
<dbReference type="WBParaSite" id="PSAMB.scaffold16932size1230.g37081.t1">
    <property type="protein sequence ID" value="PSAMB.scaffold16932size1230.g37081.t1"/>
    <property type="gene ID" value="PSAMB.scaffold16932size1230.g37081"/>
</dbReference>
<accession>A0A914V9J7</accession>
<evidence type="ECO:0000256" key="1">
    <source>
        <dbReference type="ARBA" id="ARBA00004126"/>
    </source>
</evidence>
<evidence type="ECO:0000256" key="2">
    <source>
        <dbReference type="ARBA" id="ARBA00022692"/>
    </source>
</evidence>
<evidence type="ECO:0000256" key="3">
    <source>
        <dbReference type="ARBA" id="ARBA00022989"/>
    </source>
</evidence>
<proteinExistence type="predicted"/>
<dbReference type="Proteomes" id="UP000887566">
    <property type="component" value="Unplaced"/>
</dbReference>
<dbReference type="InterPro" id="IPR008547">
    <property type="entry name" value="DUF829_TMEM53"/>
</dbReference>
<reference evidence="8" key="1">
    <citation type="submission" date="2022-11" db="UniProtKB">
        <authorList>
            <consortium name="WormBaseParasite"/>
        </authorList>
    </citation>
    <scope>IDENTIFICATION</scope>
</reference>
<keyword evidence="7" id="KW-1185">Reference proteome</keyword>
<evidence type="ECO:0000256" key="5">
    <source>
        <dbReference type="ARBA" id="ARBA00023242"/>
    </source>
</evidence>
<comment type="subcellular location">
    <subcellularLocation>
        <location evidence="6">Endomembrane system</location>
        <topology evidence="6">Single-pass membrane protein</topology>
    </subcellularLocation>
    <subcellularLocation>
        <location evidence="1">Nucleus membrane</location>
    </subcellularLocation>
</comment>
<dbReference type="GO" id="GO:0031965">
    <property type="term" value="C:nuclear membrane"/>
    <property type="evidence" value="ECO:0007669"/>
    <property type="project" value="UniProtKB-SubCell"/>
</dbReference>
<keyword evidence="4" id="KW-0472">Membrane</keyword>
<dbReference type="AlphaFoldDB" id="A0A914V9J7"/>
<name>A0A914V9J7_9BILA</name>